<organism evidence="1 2">
    <name type="scientific">Daphnia magna</name>
    <dbReference type="NCBI Taxonomy" id="35525"/>
    <lineage>
        <taxon>Eukaryota</taxon>
        <taxon>Metazoa</taxon>
        <taxon>Ecdysozoa</taxon>
        <taxon>Arthropoda</taxon>
        <taxon>Crustacea</taxon>
        <taxon>Branchiopoda</taxon>
        <taxon>Diplostraca</taxon>
        <taxon>Cladocera</taxon>
        <taxon>Anomopoda</taxon>
        <taxon>Daphniidae</taxon>
        <taxon>Daphnia</taxon>
    </lineage>
</organism>
<protein>
    <submittedName>
        <fullName evidence="1">Uncharacterized protein</fullName>
    </submittedName>
</protein>
<proteinExistence type="predicted"/>
<sequence length="31" mass="3447">MTTSVVHESFGDNMLVNMTIGCTNETRVFVL</sequence>
<accession>A0A164H0N6</accession>
<keyword evidence="2" id="KW-1185">Reference proteome</keyword>
<dbReference type="AlphaFoldDB" id="A0A164H0N6"/>
<name>A0A164H0N6_9CRUS</name>
<evidence type="ECO:0000313" key="2">
    <source>
        <dbReference type="Proteomes" id="UP000076858"/>
    </source>
</evidence>
<comment type="caution">
    <text evidence="1">The sequence shown here is derived from an EMBL/GenBank/DDBJ whole genome shotgun (WGS) entry which is preliminary data.</text>
</comment>
<dbReference type="EMBL" id="LRGB01013258">
    <property type="protein sequence ID" value="KZR99575.1"/>
    <property type="molecule type" value="Genomic_DNA"/>
</dbReference>
<reference evidence="1 2" key="1">
    <citation type="submission" date="2016-03" db="EMBL/GenBank/DDBJ databases">
        <title>EvidentialGene: Evidence-directed Construction of Genes on Genomes.</title>
        <authorList>
            <person name="Gilbert D.G."/>
            <person name="Choi J.-H."/>
            <person name="Mockaitis K."/>
            <person name="Colbourne J."/>
            <person name="Pfrender M."/>
        </authorList>
    </citation>
    <scope>NUCLEOTIDE SEQUENCE [LARGE SCALE GENOMIC DNA]</scope>
    <source>
        <strain evidence="1 2">Xinb3</strain>
        <tissue evidence="1">Complete organism</tissue>
    </source>
</reference>
<gene>
    <name evidence="1" type="ORF">APZ42_004501</name>
</gene>
<dbReference type="Proteomes" id="UP000076858">
    <property type="component" value="Unassembled WGS sequence"/>
</dbReference>
<evidence type="ECO:0000313" key="1">
    <source>
        <dbReference type="EMBL" id="KZR99575.1"/>
    </source>
</evidence>